<evidence type="ECO:0000256" key="11">
    <source>
        <dbReference type="ARBA" id="ARBA00049558"/>
    </source>
</evidence>
<dbReference type="Gene3D" id="3.40.140.10">
    <property type="entry name" value="Cytidine Deaminase, domain 2"/>
    <property type="match status" value="1"/>
</dbReference>
<dbReference type="GO" id="GO:0004126">
    <property type="term" value="F:cytidine deaminase activity"/>
    <property type="evidence" value="ECO:0007669"/>
    <property type="project" value="UniProtKB-UniRule"/>
</dbReference>
<comment type="caution">
    <text evidence="16">The sequence shown here is derived from an EMBL/GenBank/DDBJ whole genome shotgun (WGS) entry which is preliminary data.</text>
</comment>
<comment type="catalytic activity">
    <reaction evidence="11 14">
        <text>cytidine + H2O + H(+) = uridine + NH4(+)</text>
        <dbReference type="Rhea" id="RHEA:16069"/>
        <dbReference type="ChEBI" id="CHEBI:15377"/>
        <dbReference type="ChEBI" id="CHEBI:15378"/>
        <dbReference type="ChEBI" id="CHEBI:16704"/>
        <dbReference type="ChEBI" id="CHEBI:17562"/>
        <dbReference type="ChEBI" id="CHEBI:28938"/>
        <dbReference type="EC" id="3.5.4.5"/>
    </reaction>
</comment>
<reference evidence="16 17" key="1">
    <citation type="submission" date="2018-08" db="EMBL/GenBank/DDBJ databases">
        <title>Fulvimarina sp. 85, whole genome shotgun sequence.</title>
        <authorList>
            <person name="Tuo L."/>
        </authorList>
    </citation>
    <scope>NUCLEOTIDE SEQUENCE [LARGE SCALE GENOMIC DNA]</scope>
    <source>
        <strain evidence="16 17">85</strain>
    </source>
</reference>
<dbReference type="NCBIfam" id="NF004064">
    <property type="entry name" value="PRK05578.1"/>
    <property type="match status" value="1"/>
</dbReference>
<feature type="binding site" evidence="13">
    <location>
        <position position="76"/>
    </location>
    <ligand>
        <name>Zn(2+)</name>
        <dbReference type="ChEBI" id="CHEBI:29105"/>
        <note>catalytic</note>
    </ligand>
</feature>
<comment type="similarity">
    <text evidence="3 14">Belongs to the cytidine and deoxycytidylate deaminase family.</text>
</comment>
<evidence type="ECO:0000256" key="10">
    <source>
        <dbReference type="ARBA" id="ARBA00049252"/>
    </source>
</evidence>
<feature type="active site" description="Proton donor" evidence="12">
    <location>
        <position position="78"/>
    </location>
</feature>
<protein>
    <recommendedName>
        <fullName evidence="5 14">Cytidine deaminase</fullName>
        <ecNumber evidence="4 14">3.5.4.5</ecNumber>
    </recommendedName>
    <alternativeName>
        <fullName evidence="9 14">Cytidine aminohydrolase</fullName>
    </alternativeName>
</protein>
<sequence length="155" mass="16746">MPSPARSDSLFRHPVILRQKASSSMADDLFAKARSAMRKAHAPYSKFPVGAALRTTDGRIYAGCNVESVSFPEGWCAETTAIGHLVMDGGGRIAELAVIAEKLPFCTPCGGCRQRIAEFADPQTKIHLCDPQSGEKRTTTMGELLPFAFETEDLG</sequence>
<dbReference type="GO" id="GO:0055086">
    <property type="term" value="P:nucleobase-containing small molecule metabolic process"/>
    <property type="evidence" value="ECO:0007669"/>
    <property type="project" value="UniProtKB-ARBA"/>
</dbReference>
<evidence type="ECO:0000256" key="2">
    <source>
        <dbReference type="ARBA" id="ARBA00003949"/>
    </source>
</evidence>
<keyword evidence="17" id="KW-1185">Reference proteome</keyword>
<dbReference type="GO" id="GO:0072527">
    <property type="term" value="P:pyrimidine-containing compound metabolic process"/>
    <property type="evidence" value="ECO:0007669"/>
    <property type="project" value="UniProtKB-ARBA"/>
</dbReference>
<dbReference type="PANTHER" id="PTHR11644:SF2">
    <property type="entry name" value="CYTIDINE DEAMINASE"/>
    <property type="match status" value="1"/>
</dbReference>
<evidence type="ECO:0000256" key="5">
    <source>
        <dbReference type="ARBA" id="ARBA00018266"/>
    </source>
</evidence>
<dbReference type="OrthoDB" id="9795347at2"/>
<dbReference type="InterPro" id="IPR016193">
    <property type="entry name" value="Cytidine_deaminase-like"/>
</dbReference>
<comment type="catalytic activity">
    <reaction evidence="10 14">
        <text>2'-deoxycytidine + H2O + H(+) = 2'-deoxyuridine + NH4(+)</text>
        <dbReference type="Rhea" id="RHEA:13433"/>
        <dbReference type="ChEBI" id="CHEBI:15377"/>
        <dbReference type="ChEBI" id="CHEBI:15378"/>
        <dbReference type="ChEBI" id="CHEBI:15698"/>
        <dbReference type="ChEBI" id="CHEBI:16450"/>
        <dbReference type="ChEBI" id="CHEBI:28938"/>
        <dbReference type="EC" id="3.5.4.5"/>
    </reaction>
</comment>
<organism evidence="16 17">
    <name type="scientific">Fulvimarina endophytica</name>
    <dbReference type="NCBI Taxonomy" id="2293836"/>
    <lineage>
        <taxon>Bacteria</taxon>
        <taxon>Pseudomonadati</taxon>
        <taxon>Pseudomonadota</taxon>
        <taxon>Alphaproteobacteria</taxon>
        <taxon>Hyphomicrobiales</taxon>
        <taxon>Aurantimonadaceae</taxon>
        <taxon>Fulvimarina</taxon>
    </lineage>
</organism>
<dbReference type="GO" id="GO:0005829">
    <property type="term" value="C:cytosol"/>
    <property type="evidence" value="ECO:0007669"/>
    <property type="project" value="TreeGrafter"/>
</dbReference>
<evidence type="ECO:0000256" key="9">
    <source>
        <dbReference type="ARBA" id="ARBA00032005"/>
    </source>
</evidence>
<evidence type="ECO:0000256" key="6">
    <source>
        <dbReference type="ARBA" id="ARBA00022723"/>
    </source>
</evidence>
<feature type="domain" description="CMP/dCMP-type deaminase" evidence="15">
    <location>
        <begin position="24"/>
        <end position="152"/>
    </location>
</feature>
<dbReference type="FunFam" id="3.40.140.10:FF:000008">
    <property type="entry name" value="Cytidine deaminase"/>
    <property type="match status" value="1"/>
</dbReference>
<dbReference type="PROSITE" id="PS51747">
    <property type="entry name" value="CYT_DCMP_DEAMINASES_2"/>
    <property type="match status" value="1"/>
</dbReference>
<keyword evidence="6 13" id="KW-0479">Metal-binding</keyword>
<dbReference type="NCBIfam" id="TIGR01354">
    <property type="entry name" value="cyt_deam_tetra"/>
    <property type="match status" value="1"/>
</dbReference>
<evidence type="ECO:0000256" key="7">
    <source>
        <dbReference type="ARBA" id="ARBA00022801"/>
    </source>
</evidence>
<dbReference type="PANTHER" id="PTHR11644">
    <property type="entry name" value="CYTIDINE DEAMINASE"/>
    <property type="match status" value="1"/>
</dbReference>
<evidence type="ECO:0000256" key="4">
    <source>
        <dbReference type="ARBA" id="ARBA00012783"/>
    </source>
</evidence>
<evidence type="ECO:0000313" key="16">
    <source>
        <dbReference type="EMBL" id="RFC64976.1"/>
    </source>
</evidence>
<evidence type="ECO:0000256" key="8">
    <source>
        <dbReference type="ARBA" id="ARBA00022833"/>
    </source>
</evidence>
<evidence type="ECO:0000256" key="12">
    <source>
        <dbReference type="PIRSR" id="PIRSR606262-1"/>
    </source>
</evidence>
<gene>
    <name evidence="16" type="ORF">DYI37_03675</name>
</gene>
<feature type="binding site" evidence="13">
    <location>
        <position position="112"/>
    </location>
    <ligand>
        <name>Zn(2+)</name>
        <dbReference type="ChEBI" id="CHEBI:29105"/>
        <note>catalytic</note>
    </ligand>
</feature>
<evidence type="ECO:0000259" key="15">
    <source>
        <dbReference type="PROSITE" id="PS51747"/>
    </source>
</evidence>
<comment type="function">
    <text evidence="2 14">This enzyme scavenges exogenous and endogenous cytidine and 2'-deoxycytidine for UMP synthesis.</text>
</comment>
<evidence type="ECO:0000256" key="14">
    <source>
        <dbReference type="RuleBase" id="RU364006"/>
    </source>
</evidence>
<dbReference type="PROSITE" id="PS00903">
    <property type="entry name" value="CYT_DCMP_DEAMINASES_1"/>
    <property type="match status" value="1"/>
</dbReference>
<keyword evidence="8 13" id="KW-0862">Zinc</keyword>
<dbReference type="InterPro" id="IPR002125">
    <property type="entry name" value="CMP_dCMP_dom"/>
</dbReference>
<accession>A0A371X6Y1</accession>
<dbReference type="InterPro" id="IPR006262">
    <property type="entry name" value="Cyt_deam_tetra"/>
</dbReference>
<dbReference type="Pfam" id="PF00383">
    <property type="entry name" value="dCMP_cyt_deam_1"/>
    <property type="match status" value="1"/>
</dbReference>
<dbReference type="Proteomes" id="UP000264310">
    <property type="component" value="Unassembled WGS sequence"/>
</dbReference>
<evidence type="ECO:0000256" key="13">
    <source>
        <dbReference type="PIRSR" id="PIRSR606262-3"/>
    </source>
</evidence>
<evidence type="ECO:0000256" key="3">
    <source>
        <dbReference type="ARBA" id="ARBA00006576"/>
    </source>
</evidence>
<dbReference type="AlphaFoldDB" id="A0A371X6Y1"/>
<keyword evidence="7 14" id="KW-0378">Hydrolase</keyword>
<dbReference type="EC" id="3.5.4.5" evidence="4 14"/>
<evidence type="ECO:0000256" key="1">
    <source>
        <dbReference type="ARBA" id="ARBA00001947"/>
    </source>
</evidence>
<dbReference type="GO" id="GO:0008270">
    <property type="term" value="F:zinc ion binding"/>
    <property type="evidence" value="ECO:0007669"/>
    <property type="project" value="UniProtKB-UniRule"/>
</dbReference>
<proteinExistence type="inferred from homology"/>
<feature type="binding site" evidence="13">
    <location>
        <position position="109"/>
    </location>
    <ligand>
        <name>Zn(2+)</name>
        <dbReference type="ChEBI" id="CHEBI:29105"/>
        <note>catalytic</note>
    </ligand>
</feature>
<evidence type="ECO:0000313" key="17">
    <source>
        <dbReference type="Proteomes" id="UP000264310"/>
    </source>
</evidence>
<comment type="cofactor">
    <cofactor evidence="1 13 14">
        <name>Zn(2+)</name>
        <dbReference type="ChEBI" id="CHEBI:29105"/>
    </cofactor>
</comment>
<dbReference type="GO" id="GO:0042802">
    <property type="term" value="F:identical protein binding"/>
    <property type="evidence" value="ECO:0007669"/>
    <property type="project" value="UniProtKB-ARBA"/>
</dbReference>
<dbReference type="SUPFAM" id="SSF53927">
    <property type="entry name" value="Cytidine deaminase-like"/>
    <property type="match status" value="1"/>
</dbReference>
<name>A0A371X6Y1_9HYPH</name>
<dbReference type="EMBL" id="QURL01000002">
    <property type="protein sequence ID" value="RFC64976.1"/>
    <property type="molecule type" value="Genomic_DNA"/>
</dbReference>
<dbReference type="InterPro" id="IPR016192">
    <property type="entry name" value="APOBEC/CMP_deaminase_Zn-bd"/>
</dbReference>
<dbReference type="InterPro" id="IPR050202">
    <property type="entry name" value="Cyt/Deoxycyt_deaminase"/>
</dbReference>
<dbReference type="CDD" id="cd01283">
    <property type="entry name" value="cytidine_deaminase"/>
    <property type="match status" value="1"/>
</dbReference>